<proteinExistence type="predicted"/>
<dbReference type="Proteomes" id="UP000502260">
    <property type="component" value="Chromosome"/>
</dbReference>
<dbReference type="KEGG" id="slac:SKTS_13710"/>
<reference evidence="2" key="1">
    <citation type="submission" date="2020-03" db="EMBL/GenBank/DDBJ databases">
        <title>Complete genome sequence of sulfur-oxidizing bacterium skT11.</title>
        <authorList>
            <person name="Kanda M."/>
            <person name="Kojima H."/>
            <person name="Fukui M."/>
        </authorList>
    </citation>
    <scope>NUCLEOTIDE SEQUENCE [LARGE SCALE GENOMIC DNA]</scope>
    <source>
        <strain evidence="2">skT11</strain>
    </source>
</reference>
<dbReference type="Pfam" id="PF10076">
    <property type="entry name" value="Phage_Mu_Gp48"/>
    <property type="match status" value="1"/>
</dbReference>
<organism evidence="1 2">
    <name type="scientific">Sulfurimicrobium lacus</name>
    <dbReference type="NCBI Taxonomy" id="2715678"/>
    <lineage>
        <taxon>Bacteria</taxon>
        <taxon>Pseudomonadati</taxon>
        <taxon>Pseudomonadota</taxon>
        <taxon>Betaproteobacteria</taxon>
        <taxon>Nitrosomonadales</taxon>
        <taxon>Sulfuricellaceae</taxon>
        <taxon>Sulfurimicrobium</taxon>
    </lineage>
</organism>
<sequence>MAMNVDDYLSQFKAVLLRGKAWTCPPGGTMDNLLRAFSAEFARVDARVDDLRNEADPRTAFEMLGEWETLAGLPDSCSAASGGTIEERRAALKAKLLSTGGASEAYFRSICEDLGYQVQIDRFRPFVCGLSRCGDVLNGPASVRHIWRVRVPTARATYFRTGQSQCGDALGKFSRAADLECKLNKIKQAHTRLIVAYQGA</sequence>
<gene>
    <name evidence="1" type="ORF">SKTS_13710</name>
</gene>
<name>A0A6F8VCJ9_9PROT</name>
<protein>
    <submittedName>
        <fullName evidence="1">Phage tail protein</fullName>
    </submittedName>
</protein>
<dbReference type="RefSeq" id="WP_173062275.1">
    <property type="nucleotide sequence ID" value="NZ_AP022853.1"/>
</dbReference>
<dbReference type="EMBL" id="AP022853">
    <property type="protein sequence ID" value="BCB26485.1"/>
    <property type="molecule type" value="Genomic_DNA"/>
</dbReference>
<evidence type="ECO:0000313" key="1">
    <source>
        <dbReference type="EMBL" id="BCB26485.1"/>
    </source>
</evidence>
<dbReference type="InterPro" id="IPR018755">
    <property type="entry name" value="Phage_Mu_Gp48"/>
</dbReference>
<keyword evidence="2" id="KW-1185">Reference proteome</keyword>
<accession>A0A6F8VCJ9</accession>
<evidence type="ECO:0000313" key="2">
    <source>
        <dbReference type="Proteomes" id="UP000502260"/>
    </source>
</evidence>
<dbReference type="AlphaFoldDB" id="A0A6F8VCJ9"/>